<proteinExistence type="inferred from homology"/>
<feature type="transmembrane region" description="Helical" evidence="11">
    <location>
        <begin position="164"/>
        <end position="185"/>
    </location>
</feature>
<feature type="transmembrane region" description="Helical" evidence="11">
    <location>
        <begin position="103"/>
        <end position="119"/>
    </location>
</feature>
<evidence type="ECO:0000256" key="3">
    <source>
        <dbReference type="ARBA" id="ARBA00022516"/>
    </source>
</evidence>
<evidence type="ECO:0000256" key="4">
    <source>
        <dbReference type="ARBA" id="ARBA00022679"/>
    </source>
</evidence>
<evidence type="ECO:0000256" key="10">
    <source>
        <dbReference type="ARBA" id="ARBA00023264"/>
    </source>
</evidence>
<feature type="transmembrane region" description="Helical" evidence="11">
    <location>
        <begin position="79"/>
        <end position="97"/>
    </location>
</feature>
<keyword evidence="9" id="KW-0594">Phospholipid biosynthesis</keyword>
<dbReference type="PIRSF" id="PIRSF000847">
    <property type="entry name" value="Phos_ph_gly_syn"/>
    <property type="match status" value="1"/>
</dbReference>
<feature type="transmembrane region" description="Helical" evidence="11">
    <location>
        <begin position="40"/>
        <end position="58"/>
    </location>
</feature>
<dbReference type="InterPro" id="IPR050324">
    <property type="entry name" value="CDP-alcohol_PTase-I"/>
</dbReference>
<keyword evidence="10" id="KW-1208">Phospholipid metabolism</keyword>
<dbReference type="AlphaFoldDB" id="A0A6J7DUN6"/>
<sequence>MDDLTQDAGWATWPNLVTVVRLAFLPVFVCLAFSTDHRAWAAWLLGALGATDWVDGHLARRFNQVSNVGKIIDPVADRLLVGTSVISVAMLGAVPWWFAVATFSREILVSVLTLALAALGAARIDVLWWGKVSTFALMAAYPLFLLCSNPHNAPLAGWQSILQVLTWVIGTFGLGVAWVVLAGYVKPALAALRTGRAARKR</sequence>
<accession>A0A6J7DUN6</accession>
<keyword evidence="7" id="KW-0443">Lipid metabolism</keyword>
<dbReference type="InterPro" id="IPR000462">
    <property type="entry name" value="CDP-OH_P_trans"/>
</dbReference>
<evidence type="ECO:0000256" key="1">
    <source>
        <dbReference type="ARBA" id="ARBA00004141"/>
    </source>
</evidence>
<evidence type="ECO:0000256" key="9">
    <source>
        <dbReference type="ARBA" id="ARBA00023209"/>
    </source>
</evidence>
<dbReference type="PANTHER" id="PTHR14269">
    <property type="entry name" value="CDP-DIACYLGLYCEROL--GLYCEROL-3-PHOSPHATE 3-PHOSPHATIDYLTRANSFERASE-RELATED"/>
    <property type="match status" value="1"/>
</dbReference>
<evidence type="ECO:0000313" key="12">
    <source>
        <dbReference type="EMBL" id="CAB4872585.1"/>
    </source>
</evidence>
<keyword evidence="3" id="KW-0444">Lipid biosynthesis</keyword>
<evidence type="ECO:0000256" key="6">
    <source>
        <dbReference type="ARBA" id="ARBA00022989"/>
    </source>
</evidence>
<comment type="similarity">
    <text evidence="2">Belongs to the CDP-alcohol phosphatidyltransferase class-I family.</text>
</comment>
<dbReference type="PANTHER" id="PTHR14269:SF62">
    <property type="entry name" value="CDP-DIACYLGLYCEROL--GLYCEROL-3-PHOSPHATE 3-PHOSPHATIDYLTRANSFERASE 1, CHLOROPLASTIC"/>
    <property type="match status" value="1"/>
</dbReference>
<evidence type="ECO:0000256" key="8">
    <source>
        <dbReference type="ARBA" id="ARBA00023136"/>
    </source>
</evidence>
<keyword evidence="4" id="KW-0808">Transferase</keyword>
<dbReference type="GO" id="GO:0046474">
    <property type="term" value="P:glycerophospholipid biosynthetic process"/>
    <property type="evidence" value="ECO:0007669"/>
    <property type="project" value="TreeGrafter"/>
</dbReference>
<evidence type="ECO:0000256" key="7">
    <source>
        <dbReference type="ARBA" id="ARBA00023098"/>
    </source>
</evidence>
<organism evidence="12">
    <name type="scientific">freshwater metagenome</name>
    <dbReference type="NCBI Taxonomy" id="449393"/>
    <lineage>
        <taxon>unclassified sequences</taxon>
        <taxon>metagenomes</taxon>
        <taxon>ecological metagenomes</taxon>
    </lineage>
</organism>
<feature type="transmembrane region" description="Helical" evidence="11">
    <location>
        <begin position="12"/>
        <end position="34"/>
    </location>
</feature>
<dbReference type="GO" id="GO:0008444">
    <property type="term" value="F:CDP-diacylglycerol-glycerol-3-phosphate 3-phosphatidyltransferase activity"/>
    <property type="evidence" value="ECO:0007669"/>
    <property type="project" value="InterPro"/>
</dbReference>
<name>A0A6J7DUN6_9ZZZZ</name>
<evidence type="ECO:0000256" key="2">
    <source>
        <dbReference type="ARBA" id="ARBA00010441"/>
    </source>
</evidence>
<evidence type="ECO:0000256" key="5">
    <source>
        <dbReference type="ARBA" id="ARBA00022692"/>
    </source>
</evidence>
<dbReference type="PROSITE" id="PS00379">
    <property type="entry name" value="CDP_ALCOHOL_P_TRANSF"/>
    <property type="match status" value="1"/>
</dbReference>
<keyword evidence="6 11" id="KW-1133">Transmembrane helix</keyword>
<dbReference type="GO" id="GO:0016020">
    <property type="term" value="C:membrane"/>
    <property type="evidence" value="ECO:0007669"/>
    <property type="project" value="UniProtKB-SubCell"/>
</dbReference>
<dbReference type="InterPro" id="IPR043130">
    <property type="entry name" value="CDP-OH_PTrfase_TM_dom"/>
</dbReference>
<gene>
    <name evidence="12" type="ORF">UFOPK3381_00898</name>
</gene>
<dbReference type="InterPro" id="IPR004570">
    <property type="entry name" value="Phosphatidylglycerol_P_synth"/>
</dbReference>
<dbReference type="Pfam" id="PF01066">
    <property type="entry name" value="CDP-OH_P_transf"/>
    <property type="match status" value="1"/>
</dbReference>
<reference evidence="12" key="1">
    <citation type="submission" date="2020-05" db="EMBL/GenBank/DDBJ databases">
        <authorList>
            <person name="Chiriac C."/>
            <person name="Salcher M."/>
            <person name="Ghai R."/>
            <person name="Kavagutti S V."/>
        </authorList>
    </citation>
    <scope>NUCLEOTIDE SEQUENCE</scope>
</reference>
<dbReference type="EMBL" id="CAFBLN010000034">
    <property type="protein sequence ID" value="CAB4872585.1"/>
    <property type="molecule type" value="Genomic_DNA"/>
</dbReference>
<dbReference type="InterPro" id="IPR048254">
    <property type="entry name" value="CDP_ALCOHOL_P_TRANSF_CS"/>
</dbReference>
<dbReference type="Gene3D" id="1.20.120.1760">
    <property type="match status" value="1"/>
</dbReference>
<keyword evidence="5 11" id="KW-0812">Transmembrane</keyword>
<evidence type="ECO:0000256" key="11">
    <source>
        <dbReference type="SAM" id="Phobius"/>
    </source>
</evidence>
<protein>
    <submittedName>
        <fullName evidence="12">Unannotated protein</fullName>
    </submittedName>
</protein>
<comment type="subcellular location">
    <subcellularLocation>
        <location evidence="1">Membrane</location>
        <topology evidence="1">Multi-pass membrane protein</topology>
    </subcellularLocation>
</comment>
<keyword evidence="8 11" id="KW-0472">Membrane</keyword>